<dbReference type="FunFam" id="3.30.830.10:FF:000011">
    <property type="entry name" value="Presequence protease, mitochondrial"/>
    <property type="match status" value="1"/>
</dbReference>
<feature type="domain" description="Peptidase M16 N-terminal" evidence="1">
    <location>
        <begin position="31"/>
        <end position="116"/>
    </location>
</feature>
<feature type="domain" description="Peptidase M16 C-terminal" evidence="2">
    <location>
        <begin position="187"/>
        <end position="321"/>
    </location>
</feature>
<dbReference type="PANTHER" id="PTHR43016:SF13">
    <property type="entry name" value="PRESEQUENCE PROTEASE, MITOCHONDRIAL"/>
    <property type="match status" value="1"/>
</dbReference>
<dbReference type="InterPro" id="IPR007863">
    <property type="entry name" value="Peptidase_M16_C"/>
</dbReference>
<dbReference type="Pfam" id="PF00675">
    <property type="entry name" value="Peptidase_M16"/>
    <property type="match status" value="1"/>
</dbReference>
<evidence type="ECO:0000259" key="1">
    <source>
        <dbReference type="Pfam" id="PF00675"/>
    </source>
</evidence>
<dbReference type="SUPFAM" id="SSF63411">
    <property type="entry name" value="LuxS/MPP-like metallohydrolase"/>
    <property type="match status" value="2"/>
</dbReference>
<proteinExistence type="predicted"/>
<dbReference type="OrthoDB" id="10250783at2759"/>
<accession>X6N174</accession>
<dbReference type="Proteomes" id="UP000023152">
    <property type="component" value="Unassembled WGS sequence"/>
</dbReference>
<evidence type="ECO:0000313" key="4">
    <source>
        <dbReference type="Proteomes" id="UP000023152"/>
    </source>
</evidence>
<dbReference type="AlphaFoldDB" id="X6N174"/>
<comment type="caution">
    <text evidence="3">The sequence shown here is derived from an EMBL/GenBank/DDBJ whole genome shotgun (WGS) entry which is preliminary data.</text>
</comment>
<keyword evidence="4" id="KW-1185">Reference proteome</keyword>
<sequence>FKRHEKLGTRYIHLDTSDTNNAFAIALRTIPQDSTGVAHILEHTTLCGSKRYPVKDPFFHMLKRSLNTFMNAMTSADWTCYPFSTQNEQDYDNLLNVYVDSVFFPELKELDFRQEGHRLELITKRMKEDIDNDNKILLERKGVVYNEMKGKMSDPSDLFAMHTDKNVFSDTIYQHNFGGDPEVIPQLTHKQLKEFHAKYYHPSNAVFYSYGDLQPCLRQLHELVLSKFSPLDSLRDIDDSITLQPYYESPVKHIACEGPPDAFLGEPDRQTRMCMTWLCNRVDDVEDTIGLMVLSQLLLNGPNAPFYQQMIATGMGYSFTTNTDVIQ</sequence>
<dbReference type="OMA" id="LEHEDIH"/>
<feature type="non-terminal residue" evidence="3">
    <location>
        <position position="1"/>
    </location>
</feature>
<dbReference type="GO" id="GO:0046872">
    <property type="term" value="F:metal ion binding"/>
    <property type="evidence" value="ECO:0007669"/>
    <property type="project" value="InterPro"/>
</dbReference>
<dbReference type="Gene3D" id="3.30.830.10">
    <property type="entry name" value="Metalloenzyme, LuxS/M16 peptidase-like"/>
    <property type="match status" value="2"/>
</dbReference>
<dbReference type="InterPro" id="IPR011249">
    <property type="entry name" value="Metalloenz_LuxS/M16"/>
</dbReference>
<organism evidence="3 4">
    <name type="scientific">Reticulomyxa filosa</name>
    <dbReference type="NCBI Taxonomy" id="46433"/>
    <lineage>
        <taxon>Eukaryota</taxon>
        <taxon>Sar</taxon>
        <taxon>Rhizaria</taxon>
        <taxon>Retaria</taxon>
        <taxon>Foraminifera</taxon>
        <taxon>Monothalamids</taxon>
        <taxon>Reticulomyxidae</taxon>
        <taxon>Reticulomyxa</taxon>
    </lineage>
</organism>
<dbReference type="PANTHER" id="PTHR43016">
    <property type="entry name" value="PRESEQUENCE PROTEASE"/>
    <property type="match status" value="1"/>
</dbReference>
<dbReference type="EMBL" id="ASPP01013426">
    <property type="protein sequence ID" value="ETO19663.1"/>
    <property type="molecule type" value="Genomic_DNA"/>
</dbReference>
<protein>
    <submittedName>
        <fullName evidence="3">Peptidase M16 family protein</fullName>
    </submittedName>
</protein>
<evidence type="ECO:0000313" key="3">
    <source>
        <dbReference type="EMBL" id="ETO19663.1"/>
    </source>
</evidence>
<dbReference type="InterPro" id="IPR011765">
    <property type="entry name" value="Pept_M16_N"/>
</dbReference>
<reference evidence="3 4" key="1">
    <citation type="journal article" date="2013" name="Curr. Biol.">
        <title>The Genome of the Foraminiferan Reticulomyxa filosa.</title>
        <authorList>
            <person name="Glockner G."/>
            <person name="Hulsmann N."/>
            <person name="Schleicher M."/>
            <person name="Noegel A.A."/>
            <person name="Eichinger L."/>
            <person name="Gallinger C."/>
            <person name="Pawlowski J."/>
            <person name="Sierra R."/>
            <person name="Euteneuer U."/>
            <person name="Pillet L."/>
            <person name="Moustafa A."/>
            <person name="Platzer M."/>
            <person name="Groth M."/>
            <person name="Szafranski K."/>
            <person name="Schliwa M."/>
        </authorList>
    </citation>
    <scope>NUCLEOTIDE SEQUENCE [LARGE SCALE GENOMIC DNA]</scope>
</reference>
<evidence type="ECO:0000259" key="2">
    <source>
        <dbReference type="Pfam" id="PF05193"/>
    </source>
</evidence>
<gene>
    <name evidence="3" type="ORF">RFI_17567</name>
</gene>
<name>X6N174_RETFI</name>
<dbReference type="Pfam" id="PF05193">
    <property type="entry name" value="Peptidase_M16_C"/>
    <property type="match status" value="1"/>
</dbReference>